<dbReference type="InterPro" id="IPR046288">
    <property type="entry name" value="DUF6325"/>
</dbReference>
<name>A0A919U4G4_9CELL</name>
<proteinExistence type="predicted"/>
<evidence type="ECO:0000256" key="1">
    <source>
        <dbReference type="SAM" id="MobiDB-lite"/>
    </source>
</evidence>
<evidence type="ECO:0000313" key="3">
    <source>
        <dbReference type="Proteomes" id="UP000632740"/>
    </source>
</evidence>
<feature type="compositionally biased region" description="Low complexity" evidence="1">
    <location>
        <begin position="156"/>
        <end position="167"/>
    </location>
</feature>
<feature type="compositionally biased region" description="Acidic residues" evidence="1">
    <location>
        <begin position="170"/>
        <end position="179"/>
    </location>
</feature>
<comment type="caution">
    <text evidence="2">The sequence shown here is derived from an EMBL/GenBank/DDBJ whole genome shotgun (WGS) entry which is preliminary data.</text>
</comment>
<dbReference type="Proteomes" id="UP000632740">
    <property type="component" value="Unassembled WGS sequence"/>
</dbReference>
<dbReference type="EMBL" id="BONK01000019">
    <property type="protein sequence ID" value="GIG23422.1"/>
    <property type="molecule type" value="Genomic_DNA"/>
</dbReference>
<feature type="compositionally biased region" description="Acidic residues" evidence="1">
    <location>
        <begin position="143"/>
        <end position="153"/>
    </location>
</feature>
<sequence length="323" mass="33799">MPAQPVEVTVLGTLPARSVLRLRAHGVRDAHRQTVVHGTVRDTAALLGLVEQAHALGLDVVGVRRTTPVGRRTDGMGVALVVAGGVGDVLLSMLDHLQDRQRLRCTALTVRQDAFDEVLAWLRAHSVAVLTTAAPLPPVTGDASDDAAGDAEEATGRAARATARTSAVPADEEDDVTDQDDSRDLGPIDYLVVEFPHNKLDGTAFPLLIDLVDRGIIRILDLVFVEKQDGTVRALQMHEAAEGGGETDLSIFEGAASGLLGDDDVAEAAAALEDGSAAAILVYENAWAGPFAAALRRGGGQLVATGRIPVQSILAALDDLDES</sequence>
<dbReference type="AlphaFoldDB" id="A0A919U4G4"/>
<gene>
    <name evidence="2" type="ORF">Cch01nite_41460</name>
</gene>
<organism evidence="2 3">
    <name type="scientific">Cellulomonas chitinilytica</name>
    <dbReference type="NCBI Taxonomy" id="398759"/>
    <lineage>
        <taxon>Bacteria</taxon>
        <taxon>Bacillati</taxon>
        <taxon>Actinomycetota</taxon>
        <taxon>Actinomycetes</taxon>
        <taxon>Micrococcales</taxon>
        <taxon>Cellulomonadaceae</taxon>
        <taxon>Cellulomonas</taxon>
    </lineage>
</organism>
<evidence type="ECO:0000313" key="2">
    <source>
        <dbReference type="EMBL" id="GIG23422.1"/>
    </source>
</evidence>
<protein>
    <recommendedName>
        <fullName evidence="4">DUF1269 domain-containing protein</fullName>
    </recommendedName>
</protein>
<dbReference type="Pfam" id="PF19850">
    <property type="entry name" value="DUF6325"/>
    <property type="match status" value="1"/>
</dbReference>
<evidence type="ECO:0008006" key="4">
    <source>
        <dbReference type="Google" id="ProtNLM"/>
    </source>
</evidence>
<dbReference type="RefSeq" id="WP_239071167.1">
    <property type="nucleotide sequence ID" value="NZ_BONK01000019.1"/>
</dbReference>
<accession>A0A919U4G4</accession>
<feature type="region of interest" description="Disordered" evidence="1">
    <location>
        <begin position="138"/>
        <end position="182"/>
    </location>
</feature>
<reference evidence="2" key="1">
    <citation type="submission" date="2021-01" db="EMBL/GenBank/DDBJ databases">
        <title>Whole genome shotgun sequence of Cellulomonas chitinilytica NBRC 110799.</title>
        <authorList>
            <person name="Komaki H."/>
            <person name="Tamura T."/>
        </authorList>
    </citation>
    <scope>NUCLEOTIDE SEQUENCE</scope>
    <source>
        <strain evidence="2">NBRC 110799</strain>
    </source>
</reference>
<keyword evidence="3" id="KW-1185">Reference proteome</keyword>